<feature type="chain" id="PRO_5046846212" evidence="1">
    <location>
        <begin position="23"/>
        <end position="132"/>
    </location>
</feature>
<organism evidence="2 3">
    <name type="scientific">Gekko japonicus</name>
    <name type="common">Schlegel's Japanese gecko</name>
    <dbReference type="NCBI Taxonomy" id="146911"/>
    <lineage>
        <taxon>Eukaryota</taxon>
        <taxon>Metazoa</taxon>
        <taxon>Chordata</taxon>
        <taxon>Craniata</taxon>
        <taxon>Vertebrata</taxon>
        <taxon>Euteleostomi</taxon>
        <taxon>Lepidosauria</taxon>
        <taxon>Squamata</taxon>
        <taxon>Bifurcata</taxon>
        <taxon>Gekkota</taxon>
        <taxon>Gekkonidae</taxon>
        <taxon>Gekkoninae</taxon>
        <taxon>Gekko</taxon>
    </lineage>
</organism>
<gene>
    <name evidence="3" type="primary">NPFF</name>
</gene>
<evidence type="ECO:0000313" key="2">
    <source>
        <dbReference type="Proteomes" id="UP000694871"/>
    </source>
</evidence>
<feature type="signal peptide" evidence="1">
    <location>
        <begin position="1"/>
        <end position="22"/>
    </location>
</feature>
<evidence type="ECO:0000256" key="1">
    <source>
        <dbReference type="SAM" id="SignalP"/>
    </source>
</evidence>
<evidence type="ECO:0000313" key="3">
    <source>
        <dbReference type="RefSeq" id="XP_015277247.1"/>
    </source>
</evidence>
<proteinExistence type="predicted"/>
<dbReference type="Proteomes" id="UP000694871">
    <property type="component" value="Unplaced"/>
</dbReference>
<dbReference type="GeneID" id="107119296"/>
<dbReference type="RefSeq" id="XP_015277247.1">
    <property type="nucleotide sequence ID" value="XM_015421761.1"/>
</dbReference>
<protein>
    <submittedName>
        <fullName evidence="3">Pro-FMRFamide-related neuropeptide FF</fullName>
    </submittedName>
</protein>
<name>A0ABM1KU60_GEKJA</name>
<keyword evidence="3" id="KW-0527">Neuropeptide</keyword>
<sequence length="132" mass="14784">MEAARLLLVLAVISGSLREGRGLEEGLGSQELFAEEPNAYPERLLDWMQQENEEHAGQSPPEEHPLGSLLRSLMHAVQRPGRSPSFLFQPQRFGRDARSSLSNGGRINLRAWDSMAPQFLSMATPQRFGKKK</sequence>
<keyword evidence="2" id="KW-1185">Reference proteome</keyword>
<dbReference type="InterPro" id="IPR008065">
    <property type="entry name" value="NPFF"/>
</dbReference>
<dbReference type="GO" id="GO:0007218">
    <property type="term" value="P:neuropeptide signaling pathway"/>
    <property type="evidence" value="ECO:0007669"/>
    <property type="project" value="UniProtKB-KW"/>
</dbReference>
<accession>A0ABM1KU60</accession>
<dbReference type="Pfam" id="PF15085">
    <property type="entry name" value="NPFF"/>
    <property type="match status" value="1"/>
</dbReference>
<keyword evidence="1" id="KW-0732">Signal</keyword>
<dbReference type="PANTHER" id="PTHR15044:SF0">
    <property type="entry name" value="PRO-FMRFAMIDE-RELATED NEUROPEPTIDE FF"/>
    <property type="match status" value="1"/>
</dbReference>
<dbReference type="PANTHER" id="PTHR15044">
    <property type="entry name" value="NEUROPEPTIDE FF"/>
    <property type="match status" value="1"/>
</dbReference>
<reference evidence="3" key="1">
    <citation type="submission" date="2025-08" db="UniProtKB">
        <authorList>
            <consortium name="RefSeq"/>
        </authorList>
    </citation>
    <scope>IDENTIFICATION</scope>
</reference>